<dbReference type="InterPro" id="IPR011006">
    <property type="entry name" value="CheY-like_superfamily"/>
</dbReference>
<accession>A0A918UPB1</accession>
<dbReference type="InterPro" id="IPR004358">
    <property type="entry name" value="Sig_transdc_His_kin-like_C"/>
</dbReference>
<keyword evidence="3 5" id="KW-0597">Phosphoprotein</keyword>
<dbReference type="PROSITE" id="PS50109">
    <property type="entry name" value="HIS_KIN"/>
    <property type="match status" value="1"/>
</dbReference>
<dbReference type="CDD" id="cd17546">
    <property type="entry name" value="REC_hyHK_CKI1_RcsC-like"/>
    <property type="match status" value="1"/>
</dbReference>
<dbReference type="InterPro" id="IPR036890">
    <property type="entry name" value="HATPase_C_sf"/>
</dbReference>
<dbReference type="SMART" id="SM00388">
    <property type="entry name" value="HisKA"/>
    <property type="match status" value="1"/>
</dbReference>
<dbReference type="PANTHER" id="PTHR45339:SF1">
    <property type="entry name" value="HYBRID SIGNAL TRANSDUCTION HISTIDINE KINASE J"/>
    <property type="match status" value="1"/>
</dbReference>
<dbReference type="GO" id="GO:0000155">
    <property type="term" value="F:phosphorelay sensor kinase activity"/>
    <property type="evidence" value="ECO:0007669"/>
    <property type="project" value="InterPro"/>
</dbReference>
<dbReference type="SMART" id="SM00448">
    <property type="entry name" value="REC"/>
    <property type="match status" value="1"/>
</dbReference>
<evidence type="ECO:0000256" key="3">
    <source>
        <dbReference type="ARBA" id="ARBA00022553"/>
    </source>
</evidence>
<dbReference type="CDD" id="cd00082">
    <property type="entry name" value="HisKA"/>
    <property type="match status" value="1"/>
</dbReference>
<keyword evidence="8" id="KW-0808">Transferase</keyword>
<evidence type="ECO:0000256" key="2">
    <source>
        <dbReference type="ARBA" id="ARBA00012438"/>
    </source>
</evidence>
<dbReference type="InterPro" id="IPR003594">
    <property type="entry name" value="HATPase_dom"/>
</dbReference>
<sequence length="518" mass="56517">MTAHQGAQNFSADEFEAKLAETLAAEERLKGREDFLKLLSHEIRTPLNGVMGMLSLLSRTDISAEQESYIRTARDSGEHLLSMVNDLLDYARIDAGHIELETTRVDLESLLQGVAELLSPRAYSGGIEIVWSLDPQLETIQADEGRLRQILFNLAGNALKFTTTGGVLIHVGLTRAGLIRFSVTDTGPGIPLEARTRIFEEYGQVDPKRDAARYGGAGLGLMIVKKLVAAMGGALTLDSEMGIGSTFAVEFRAPYSLRKKTAAPDMPHEVTLVSVNQSLHEGAKAHLSAYGTEVHLSDTAQGASIILADRSHMAEGPVTAPGPRCLILLTPEQRAEIPKWRELGWAGYLIKPLRRKSLKEQIEALHSQNPNRATARPANDDDERITGADEVKISGEPHVLLVEDNPVNALLAKILLQREGCLVERVCSGEDAIAILPERNFDIVFMDLGLPGIDGLGATRQIRAMNITTPVVALTANAYDEDRRACLQAGMNDFLTKPIEINALRQMLVTWTPKTAQT</sequence>
<evidence type="ECO:0000256" key="1">
    <source>
        <dbReference type="ARBA" id="ARBA00000085"/>
    </source>
</evidence>
<dbReference type="EMBL" id="BMZB01000001">
    <property type="protein sequence ID" value="GGZ24689.1"/>
    <property type="molecule type" value="Genomic_DNA"/>
</dbReference>
<keyword evidence="8" id="KW-0418">Kinase</keyword>
<evidence type="ECO:0000259" key="7">
    <source>
        <dbReference type="PROSITE" id="PS50110"/>
    </source>
</evidence>
<feature type="domain" description="Histidine kinase" evidence="6">
    <location>
        <begin position="38"/>
        <end position="255"/>
    </location>
</feature>
<dbReference type="CDD" id="cd16922">
    <property type="entry name" value="HATPase_EvgS-ArcB-TorS-like"/>
    <property type="match status" value="1"/>
</dbReference>
<dbReference type="SMART" id="SM00387">
    <property type="entry name" value="HATPase_c"/>
    <property type="match status" value="1"/>
</dbReference>
<evidence type="ECO:0000256" key="5">
    <source>
        <dbReference type="PROSITE-ProRule" id="PRU00169"/>
    </source>
</evidence>
<evidence type="ECO:0000256" key="4">
    <source>
        <dbReference type="ARBA" id="ARBA00023012"/>
    </source>
</evidence>
<dbReference type="InterPro" id="IPR003661">
    <property type="entry name" value="HisK_dim/P_dom"/>
</dbReference>
<reference evidence="8" key="2">
    <citation type="submission" date="2020-09" db="EMBL/GenBank/DDBJ databases">
        <authorList>
            <person name="Sun Q."/>
            <person name="Kim S."/>
        </authorList>
    </citation>
    <scope>NUCLEOTIDE SEQUENCE</scope>
    <source>
        <strain evidence="8">KCTC 32296</strain>
    </source>
</reference>
<feature type="domain" description="Response regulatory" evidence="7">
    <location>
        <begin position="398"/>
        <end position="512"/>
    </location>
</feature>
<dbReference type="Gene3D" id="3.30.565.10">
    <property type="entry name" value="Histidine kinase-like ATPase, C-terminal domain"/>
    <property type="match status" value="1"/>
</dbReference>
<keyword evidence="9" id="KW-1185">Reference proteome</keyword>
<dbReference type="AlphaFoldDB" id="A0A918UPB1"/>
<evidence type="ECO:0000259" key="6">
    <source>
        <dbReference type="PROSITE" id="PS50109"/>
    </source>
</evidence>
<dbReference type="Gene3D" id="3.40.50.2300">
    <property type="match status" value="1"/>
</dbReference>
<dbReference type="InterPro" id="IPR001789">
    <property type="entry name" value="Sig_transdc_resp-reg_receiver"/>
</dbReference>
<dbReference type="SUPFAM" id="SSF47384">
    <property type="entry name" value="Homodimeric domain of signal transducing histidine kinase"/>
    <property type="match status" value="1"/>
</dbReference>
<dbReference type="Pfam" id="PF02518">
    <property type="entry name" value="HATPase_c"/>
    <property type="match status" value="1"/>
</dbReference>
<dbReference type="SUPFAM" id="SSF52172">
    <property type="entry name" value="CheY-like"/>
    <property type="match status" value="1"/>
</dbReference>
<keyword evidence="4" id="KW-0902">Two-component regulatory system</keyword>
<gene>
    <name evidence="8" type="primary">shkA</name>
    <name evidence="8" type="ORF">GCM10011273_07410</name>
</gene>
<dbReference type="Proteomes" id="UP000662572">
    <property type="component" value="Unassembled WGS sequence"/>
</dbReference>
<evidence type="ECO:0000313" key="8">
    <source>
        <dbReference type="EMBL" id="GGZ24689.1"/>
    </source>
</evidence>
<dbReference type="EC" id="2.7.13.3" evidence="2"/>
<dbReference type="RefSeq" id="WP_189485003.1">
    <property type="nucleotide sequence ID" value="NZ_BMZB01000001.1"/>
</dbReference>
<organism evidence="8 9">
    <name type="scientific">Asticcacaulis endophyticus</name>
    <dbReference type="NCBI Taxonomy" id="1395890"/>
    <lineage>
        <taxon>Bacteria</taxon>
        <taxon>Pseudomonadati</taxon>
        <taxon>Pseudomonadota</taxon>
        <taxon>Alphaproteobacteria</taxon>
        <taxon>Caulobacterales</taxon>
        <taxon>Caulobacteraceae</taxon>
        <taxon>Asticcacaulis</taxon>
    </lineage>
</organism>
<name>A0A918UPB1_9CAUL</name>
<comment type="catalytic activity">
    <reaction evidence="1">
        <text>ATP + protein L-histidine = ADP + protein N-phospho-L-histidine.</text>
        <dbReference type="EC" id="2.7.13.3"/>
    </reaction>
</comment>
<dbReference type="InterPro" id="IPR005467">
    <property type="entry name" value="His_kinase_dom"/>
</dbReference>
<comment type="caution">
    <text evidence="8">The sequence shown here is derived from an EMBL/GenBank/DDBJ whole genome shotgun (WGS) entry which is preliminary data.</text>
</comment>
<proteinExistence type="predicted"/>
<dbReference type="Pfam" id="PF00512">
    <property type="entry name" value="HisKA"/>
    <property type="match status" value="1"/>
</dbReference>
<dbReference type="PROSITE" id="PS50110">
    <property type="entry name" value="RESPONSE_REGULATORY"/>
    <property type="match status" value="1"/>
</dbReference>
<dbReference type="SUPFAM" id="SSF55874">
    <property type="entry name" value="ATPase domain of HSP90 chaperone/DNA topoisomerase II/histidine kinase"/>
    <property type="match status" value="1"/>
</dbReference>
<dbReference type="PANTHER" id="PTHR45339">
    <property type="entry name" value="HYBRID SIGNAL TRANSDUCTION HISTIDINE KINASE J"/>
    <property type="match status" value="1"/>
</dbReference>
<dbReference type="PRINTS" id="PR00344">
    <property type="entry name" value="BCTRLSENSOR"/>
</dbReference>
<reference evidence="8" key="1">
    <citation type="journal article" date="2014" name="Int. J. Syst. Evol. Microbiol.">
        <title>Complete genome sequence of Corynebacterium casei LMG S-19264T (=DSM 44701T), isolated from a smear-ripened cheese.</title>
        <authorList>
            <consortium name="US DOE Joint Genome Institute (JGI-PGF)"/>
            <person name="Walter F."/>
            <person name="Albersmeier A."/>
            <person name="Kalinowski J."/>
            <person name="Ruckert C."/>
        </authorList>
    </citation>
    <scope>NUCLEOTIDE SEQUENCE</scope>
    <source>
        <strain evidence="8">KCTC 32296</strain>
    </source>
</reference>
<protein>
    <recommendedName>
        <fullName evidence="2">histidine kinase</fullName>
        <ecNumber evidence="2">2.7.13.3</ecNumber>
    </recommendedName>
</protein>
<feature type="modified residue" description="4-aspartylphosphate" evidence="5">
    <location>
        <position position="447"/>
    </location>
</feature>
<evidence type="ECO:0000313" key="9">
    <source>
        <dbReference type="Proteomes" id="UP000662572"/>
    </source>
</evidence>
<dbReference type="Pfam" id="PF00072">
    <property type="entry name" value="Response_reg"/>
    <property type="match status" value="1"/>
</dbReference>
<dbReference type="Gene3D" id="1.10.287.130">
    <property type="match status" value="1"/>
</dbReference>
<dbReference type="InterPro" id="IPR036097">
    <property type="entry name" value="HisK_dim/P_sf"/>
</dbReference>